<evidence type="ECO:0000313" key="10">
    <source>
        <dbReference type="EMBL" id="RAO70368.1"/>
    </source>
</evidence>
<dbReference type="GO" id="GO:0022857">
    <property type="term" value="F:transmembrane transporter activity"/>
    <property type="evidence" value="ECO:0007669"/>
    <property type="project" value="InterPro"/>
</dbReference>
<comment type="similarity">
    <text evidence="6">Belongs to the major facilitator superfamily. Allantoate permease family.</text>
</comment>
<keyword evidence="11" id="KW-1185">Reference proteome</keyword>
<protein>
    <recommendedName>
        <fullName evidence="9">Major facilitator superfamily (MFS) profile domain-containing protein</fullName>
    </recommendedName>
</protein>
<keyword evidence="2" id="KW-0813">Transport</keyword>
<dbReference type="AlphaFoldDB" id="A0A364L3I1"/>
<feature type="region of interest" description="Disordered" evidence="7">
    <location>
        <begin position="535"/>
        <end position="556"/>
    </location>
</feature>
<dbReference type="PANTHER" id="PTHR43791:SF103">
    <property type="entry name" value="MAJOR FACILITATOR SUPERFAMILY (MFS) PROFILE DOMAIN-CONTAINING PROTEIN-RELATED"/>
    <property type="match status" value="1"/>
</dbReference>
<evidence type="ECO:0000256" key="2">
    <source>
        <dbReference type="ARBA" id="ARBA00022448"/>
    </source>
</evidence>
<feature type="transmembrane region" description="Helical" evidence="8">
    <location>
        <begin position="218"/>
        <end position="238"/>
    </location>
</feature>
<feature type="transmembrane region" description="Helical" evidence="8">
    <location>
        <begin position="381"/>
        <end position="402"/>
    </location>
</feature>
<name>A0A364L3I1_TALAM</name>
<feature type="compositionally biased region" description="Polar residues" evidence="7">
    <location>
        <begin position="547"/>
        <end position="556"/>
    </location>
</feature>
<dbReference type="Proteomes" id="UP000249363">
    <property type="component" value="Unassembled WGS sequence"/>
</dbReference>
<comment type="caution">
    <text evidence="10">The sequence shown here is derived from an EMBL/GenBank/DDBJ whole genome shotgun (WGS) entry which is preliminary data.</text>
</comment>
<dbReference type="Gene3D" id="1.20.1250.20">
    <property type="entry name" value="MFS general substrate transporter like domains"/>
    <property type="match status" value="2"/>
</dbReference>
<evidence type="ECO:0000256" key="6">
    <source>
        <dbReference type="ARBA" id="ARBA00037968"/>
    </source>
</evidence>
<dbReference type="EMBL" id="MIKG01000012">
    <property type="protein sequence ID" value="RAO70368.1"/>
    <property type="molecule type" value="Genomic_DNA"/>
</dbReference>
<dbReference type="InterPro" id="IPR020846">
    <property type="entry name" value="MFS_dom"/>
</dbReference>
<evidence type="ECO:0000256" key="8">
    <source>
        <dbReference type="SAM" id="Phobius"/>
    </source>
</evidence>
<evidence type="ECO:0000259" key="9">
    <source>
        <dbReference type="PROSITE" id="PS50850"/>
    </source>
</evidence>
<accession>A0A364L3I1</accession>
<gene>
    <name evidence="10" type="ORF">BHQ10_006380</name>
</gene>
<reference evidence="10 11" key="1">
    <citation type="journal article" date="2017" name="Biotechnol. Biofuels">
        <title>Differential beta-glucosidase expression as a function of carbon source availability in Talaromyces amestolkiae: a genomic and proteomic approach.</title>
        <authorList>
            <person name="de Eugenio L.I."/>
            <person name="Mendez-Liter J.A."/>
            <person name="Nieto-Dominguez M."/>
            <person name="Alonso L."/>
            <person name="Gil-Munoz J."/>
            <person name="Barriuso J."/>
            <person name="Prieto A."/>
            <person name="Martinez M.J."/>
        </authorList>
    </citation>
    <scope>NUCLEOTIDE SEQUENCE [LARGE SCALE GENOMIC DNA]</scope>
    <source>
        <strain evidence="10 11">CIB</strain>
    </source>
</reference>
<feature type="compositionally biased region" description="Low complexity" evidence="7">
    <location>
        <begin position="535"/>
        <end position="546"/>
    </location>
</feature>
<feature type="transmembrane region" description="Helical" evidence="8">
    <location>
        <begin position="323"/>
        <end position="346"/>
    </location>
</feature>
<comment type="subcellular location">
    <subcellularLocation>
        <location evidence="1">Membrane</location>
        <topology evidence="1">Multi-pass membrane protein</topology>
    </subcellularLocation>
</comment>
<dbReference type="Pfam" id="PF07690">
    <property type="entry name" value="MFS_1"/>
    <property type="match status" value="1"/>
</dbReference>
<dbReference type="InterPro" id="IPR011701">
    <property type="entry name" value="MFS"/>
</dbReference>
<dbReference type="OrthoDB" id="6730379at2759"/>
<feature type="transmembrane region" description="Helical" evidence="8">
    <location>
        <begin position="287"/>
        <end position="311"/>
    </location>
</feature>
<feature type="transmembrane region" description="Helical" evidence="8">
    <location>
        <begin position="154"/>
        <end position="175"/>
    </location>
</feature>
<feature type="transmembrane region" description="Helical" evidence="8">
    <location>
        <begin position="50"/>
        <end position="71"/>
    </location>
</feature>
<proteinExistence type="inferred from homology"/>
<dbReference type="PANTHER" id="PTHR43791">
    <property type="entry name" value="PERMEASE-RELATED"/>
    <property type="match status" value="1"/>
</dbReference>
<organism evidence="10 11">
    <name type="scientific">Talaromyces amestolkiae</name>
    <dbReference type="NCBI Taxonomy" id="1196081"/>
    <lineage>
        <taxon>Eukaryota</taxon>
        <taxon>Fungi</taxon>
        <taxon>Dikarya</taxon>
        <taxon>Ascomycota</taxon>
        <taxon>Pezizomycotina</taxon>
        <taxon>Eurotiomycetes</taxon>
        <taxon>Eurotiomycetidae</taxon>
        <taxon>Eurotiales</taxon>
        <taxon>Trichocomaceae</taxon>
        <taxon>Talaromyces</taxon>
        <taxon>Talaromyces sect. Talaromyces</taxon>
    </lineage>
</organism>
<evidence type="ECO:0000313" key="11">
    <source>
        <dbReference type="Proteomes" id="UP000249363"/>
    </source>
</evidence>
<dbReference type="FunFam" id="1.20.1250.20:FF:000064">
    <property type="entry name" value="MFS allantoate transporter"/>
    <property type="match status" value="1"/>
</dbReference>
<dbReference type="PROSITE" id="PS50850">
    <property type="entry name" value="MFS"/>
    <property type="match status" value="1"/>
</dbReference>
<keyword evidence="3 8" id="KW-0812">Transmembrane</keyword>
<sequence>MEKTHAEQSATRQISDLKAMVVDDMGNTGRDIDLGQILEVETSPQLERKILMKIDFIMIPLMGFCYMLQYMDKLALSQATLFNIRADLHLHGMQYSWASAIFYFGYLVWSWPTSYLIVRLPLGKYLAVSVFIWGGVLMCHAACKNFSGLMAARFFLGVGEAAIAPGFALLTGMFYKREEQPLRQAAWWIGNCIANSIGGVVGFGIGHIHSSNLMSWQLIFLILGAVTSAYAIVLYMFLPDSPANALFLKKHERAIAIQRTLENKTGFLDEGKFHTKQVLLALKDPQAWFLVAYTFCVNLCNGGITTFSAIIAQGFGYSTFKTLLISMPSGAAQLIFLLITSGIATYVKSTRIIMMIINCLIAMVGYLLVYKLSEDARVAKMTGLCLGAVFAANIPLSLSLITSNVGGMTKKSTVSAMLFIAYCIGNIVGPQFYLASEEPTYETGMRSAIAGQCLAQHPSSSIAASVKSSGSPAVGYYDPKTAHRMLLNQTIEDITLADFRHLIDLVLVYGTVTTHRPGLDPSSLPSPVALAPLPASATAAAPTNTTNETRFSPSSKNEAIRGRKIFCNGERKLHGQN</sequence>
<feature type="transmembrane region" description="Helical" evidence="8">
    <location>
        <begin position="92"/>
        <end position="111"/>
    </location>
</feature>
<evidence type="ECO:0000256" key="5">
    <source>
        <dbReference type="ARBA" id="ARBA00023136"/>
    </source>
</evidence>
<keyword evidence="5 8" id="KW-0472">Membrane</keyword>
<feature type="transmembrane region" description="Helical" evidence="8">
    <location>
        <begin position="414"/>
        <end position="436"/>
    </location>
</feature>
<dbReference type="RefSeq" id="XP_040734884.1">
    <property type="nucleotide sequence ID" value="XM_040878960.1"/>
</dbReference>
<evidence type="ECO:0000256" key="7">
    <source>
        <dbReference type="SAM" id="MobiDB-lite"/>
    </source>
</evidence>
<feature type="transmembrane region" description="Helical" evidence="8">
    <location>
        <begin position="352"/>
        <end position="369"/>
    </location>
</feature>
<evidence type="ECO:0000256" key="4">
    <source>
        <dbReference type="ARBA" id="ARBA00022989"/>
    </source>
</evidence>
<evidence type="ECO:0000256" key="1">
    <source>
        <dbReference type="ARBA" id="ARBA00004141"/>
    </source>
</evidence>
<dbReference type="InterPro" id="IPR036259">
    <property type="entry name" value="MFS_trans_sf"/>
</dbReference>
<feature type="domain" description="Major facilitator superfamily (MFS) profile" evidence="9">
    <location>
        <begin position="58"/>
        <end position="482"/>
    </location>
</feature>
<dbReference type="GeneID" id="63795596"/>
<feature type="transmembrane region" description="Helical" evidence="8">
    <location>
        <begin position="123"/>
        <end position="142"/>
    </location>
</feature>
<dbReference type="SUPFAM" id="SSF103473">
    <property type="entry name" value="MFS general substrate transporter"/>
    <property type="match status" value="1"/>
</dbReference>
<keyword evidence="4 8" id="KW-1133">Transmembrane helix</keyword>
<feature type="transmembrane region" description="Helical" evidence="8">
    <location>
        <begin position="187"/>
        <end position="206"/>
    </location>
</feature>
<dbReference type="GO" id="GO:0016020">
    <property type="term" value="C:membrane"/>
    <property type="evidence" value="ECO:0007669"/>
    <property type="project" value="UniProtKB-SubCell"/>
</dbReference>
<evidence type="ECO:0000256" key="3">
    <source>
        <dbReference type="ARBA" id="ARBA00022692"/>
    </source>
</evidence>